<evidence type="ECO:0000313" key="3">
    <source>
        <dbReference type="EMBL" id="ACL55730.1"/>
    </source>
</evidence>
<dbReference type="STRING" id="460265.Mnod_0698"/>
<evidence type="ECO:0000256" key="1">
    <source>
        <dbReference type="SAM" id="Phobius"/>
    </source>
</evidence>
<organism evidence="3 4">
    <name type="scientific">Methylobacterium nodulans (strain LMG 21967 / CNCM I-2342 / ORS 2060)</name>
    <dbReference type="NCBI Taxonomy" id="460265"/>
    <lineage>
        <taxon>Bacteria</taxon>
        <taxon>Pseudomonadati</taxon>
        <taxon>Pseudomonadota</taxon>
        <taxon>Alphaproteobacteria</taxon>
        <taxon>Hyphomicrobiales</taxon>
        <taxon>Methylobacteriaceae</taxon>
        <taxon>Methylobacterium</taxon>
    </lineage>
</organism>
<keyword evidence="1" id="KW-0472">Membrane</keyword>
<dbReference type="RefSeq" id="WP_015927435.1">
    <property type="nucleotide sequence ID" value="NC_011894.1"/>
</dbReference>
<feature type="transmembrane region" description="Helical" evidence="1">
    <location>
        <begin position="215"/>
        <end position="241"/>
    </location>
</feature>
<keyword evidence="4" id="KW-1185">Reference proteome</keyword>
<feature type="transmembrane region" description="Helical" evidence="1">
    <location>
        <begin position="144"/>
        <end position="162"/>
    </location>
</feature>
<gene>
    <name evidence="3" type="ordered locus">Mnod_0698</name>
</gene>
<sequence length="244" mass="25411">MRAWIRACRVAGLALRPPLFLAAAGLLAFALVAGAARALRAHDLSVWGFPFAGFGEADRYALTFAVAPLPILTGLVIWRARARYGRAWPAALGLVPPRPGPALPATILLWPAFQIGWVSGLAALSGELPAAVFRLPPALDGAAFAVWVAWLVLLAPLAEELLFRGDLFARARGVLAPGTTVLLSAGLFSLSHALGPATRPLSVLPLGLALGLLRVHTGSLFACMALHAANNGALVLVMLAFEGA</sequence>
<dbReference type="KEGG" id="mno:Mnod_0698"/>
<dbReference type="InterPro" id="IPR003675">
    <property type="entry name" value="Rce1/LyrA-like_dom"/>
</dbReference>
<dbReference type="GO" id="GO:0004175">
    <property type="term" value="F:endopeptidase activity"/>
    <property type="evidence" value="ECO:0007669"/>
    <property type="project" value="UniProtKB-ARBA"/>
</dbReference>
<dbReference type="GO" id="GO:0080120">
    <property type="term" value="P:CAAX-box protein maturation"/>
    <property type="evidence" value="ECO:0007669"/>
    <property type="project" value="UniProtKB-ARBA"/>
</dbReference>
<feature type="domain" description="CAAX prenyl protease 2/Lysostaphin resistance protein A-like" evidence="2">
    <location>
        <begin position="144"/>
        <end position="232"/>
    </location>
</feature>
<feature type="transmembrane region" description="Helical" evidence="1">
    <location>
        <begin position="62"/>
        <end position="80"/>
    </location>
</feature>
<proteinExistence type="predicted"/>
<protein>
    <submittedName>
        <fullName evidence="3">Abortive infection protein</fullName>
    </submittedName>
</protein>
<name>B8IF19_METNO</name>
<dbReference type="AlphaFoldDB" id="B8IF19"/>
<dbReference type="eggNOG" id="COG1266">
    <property type="taxonomic scope" value="Bacteria"/>
</dbReference>
<reference evidence="3 4" key="1">
    <citation type="submission" date="2009-01" db="EMBL/GenBank/DDBJ databases">
        <title>Complete sequence of chromosome of Methylobacterium nodulans ORS 2060.</title>
        <authorList>
            <consortium name="US DOE Joint Genome Institute"/>
            <person name="Lucas S."/>
            <person name="Copeland A."/>
            <person name="Lapidus A."/>
            <person name="Glavina del Rio T."/>
            <person name="Dalin E."/>
            <person name="Tice H."/>
            <person name="Bruce D."/>
            <person name="Goodwin L."/>
            <person name="Pitluck S."/>
            <person name="Sims D."/>
            <person name="Brettin T."/>
            <person name="Detter J.C."/>
            <person name="Han C."/>
            <person name="Larimer F."/>
            <person name="Land M."/>
            <person name="Hauser L."/>
            <person name="Kyrpides N."/>
            <person name="Ivanova N."/>
            <person name="Marx C.J."/>
            <person name="Richardson P."/>
        </authorList>
    </citation>
    <scope>NUCLEOTIDE SEQUENCE [LARGE SCALE GENOMIC DNA]</scope>
    <source>
        <strain evidence="4">LMG 21967 / CNCM I-2342 / ORS 2060</strain>
    </source>
</reference>
<evidence type="ECO:0000259" key="2">
    <source>
        <dbReference type="Pfam" id="PF02517"/>
    </source>
</evidence>
<dbReference type="Proteomes" id="UP000008207">
    <property type="component" value="Chromosome"/>
</dbReference>
<dbReference type="EMBL" id="CP001349">
    <property type="protein sequence ID" value="ACL55730.1"/>
    <property type="molecule type" value="Genomic_DNA"/>
</dbReference>
<dbReference type="HOGENOM" id="CLU_081519_0_0_5"/>
<keyword evidence="1" id="KW-1133">Transmembrane helix</keyword>
<feature type="transmembrane region" description="Helical" evidence="1">
    <location>
        <begin position="174"/>
        <end position="195"/>
    </location>
</feature>
<dbReference type="OrthoDB" id="8160761at2"/>
<feature type="transmembrane region" description="Helical" evidence="1">
    <location>
        <begin position="101"/>
        <end position="124"/>
    </location>
</feature>
<accession>B8IF19</accession>
<dbReference type="Pfam" id="PF02517">
    <property type="entry name" value="Rce1-like"/>
    <property type="match status" value="1"/>
</dbReference>
<evidence type="ECO:0000313" key="4">
    <source>
        <dbReference type="Proteomes" id="UP000008207"/>
    </source>
</evidence>
<keyword evidence="1" id="KW-0812">Transmembrane</keyword>